<feature type="chain" id="PRO_5008096183" description="GDSL esterase/lipase" evidence="1">
    <location>
        <begin position="36"/>
        <end position="119"/>
    </location>
</feature>
<sequence>MKRNSINIHHVTSFSSSPFWCVFFLVLLCKTSTNALVKQPPNETTPAIIVFGDSIVDAGNNDDIMTTLARCNYPPYGIDFDGGIPTGRFCNGKVATDFIGKFHVAFSDVILIIFREFPQ</sequence>
<dbReference type="GO" id="GO:0016298">
    <property type="term" value="F:lipase activity"/>
    <property type="evidence" value="ECO:0007669"/>
    <property type="project" value="InterPro"/>
</dbReference>
<organism evidence="2 3">
    <name type="scientific">Arabidopsis thaliana</name>
    <name type="common">Mouse-ear cress</name>
    <dbReference type="NCBI Taxonomy" id="3702"/>
    <lineage>
        <taxon>Eukaryota</taxon>
        <taxon>Viridiplantae</taxon>
        <taxon>Streptophyta</taxon>
        <taxon>Embryophyta</taxon>
        <taxon>Tracheophyta</taxon>
        <taxon>Spermatophyta</taxon>
        <taxon>Magnoliopsida</taxon>
        <taxon>eudicotyledons</taxon>
        <taxon>Gunneridae</taxon>
        <taxon>Pentapetalae</taxon>
        <taxon>rosids</taxon>
        <taxon>malvids</taxon>
        <taxon>Brassicales</taxon>
        <taxon>Brassicaceae</taxon>
        <taxon>Camelineae</taxon>
        <taxon>Arabidopsis</taxon>
    </lineage>
</organism>
<evidence type="ECO:0000313" key="2">
    <source>
        <dbReference type="EMBL" id="OAP19272.1"/>
    </source>
</evidence>
<dbReference type="Gene3D" id="3.40.50.1110">
    <property type="entry name" value="SGNH hydrolase"/>
    <property type="match status" value="1"/>
</dbReference>
<dbReference type="ExpressionAtlas" id="A0A178WQ58">
    <property type="expression patterns" value="baseline and differential"/>
</dbReference>
<protein>
    <recommendedName>
        <fullName evidence="4">GDSL esterase/lipase</fullName>
    </recommendedName>
</protein>
<dbReference type="InterPro" id="IPR050592">
    <property type="entry name" value="GDSL_lipolytic_enzyme"/>
</dbReference>
<gene>
    <name evidence="2" type="ordered locus">AXX17_At1g70350</name>
</gene>
<dbReference type="Proteomes" id="UP000078284">
    <property type="component" value="Chromosome 1"/>
</dbReference>
<comment type="caution">
    <text evidence="2">The sequence shown here is derived from an EMBL/GenBank/DDBJ whole genome shotgun (WGS) entry which is preliminary data.</text>
</comment>
<evidence type="ECO:0000256" key="1">
    <source>
        <dbReference type="SAM" id="SignalP"/>
    </source>
</evidence>
<feature type="signal peptide" evidence="1">
    <location>
        <begin position="1"/>
        <end position="35"/>
    </location>
</feature>
<dbReference type="EMBL" id="LUHQ01000001">
    <property type="protein sequence ID" value="OAP19272.1"/>
    <property type="molecule type" value="Genomic_DNA"/>
</dbReference>
<evidence type="ECO:0008006" key="4">
    <source>
        <dbReference type="Google" id="ProtNLM"/>
    </source>
</evidence>
<dbReference type="InterPro" id="IPR008265">
    <property type="entry name" value="Lipase_GDSL_AS"/>
</dbReference>
<keyword evidence="1" id="KW-0732">Signal</keyword>
<dbReference type="PROSITE" id="PS01098">
    <property type="entry name" value="LIPASE_GDSL_SER"/>
    <property type="match status" value="1"/>
</dbReference>
<reference evidence="3" key="1">
    <citation type="journal article" date="2016" name="Proc. Natl. Acad. Sci. U.S.A.">
        <title>Chromosome-level assembly of Arabidopsis thaliana Ler reveals the extent of translocation and inversion polymorphisms.</title>
        <authorList>
            <person name="Zapata L."/>
            <person name="Ding J."/>
            <person name="Willing E.M."/>
            <person name="Hartwig B."/>
            <person name="Bezdan D."/>
            <person name="Jiao W.B."/>
            <person name="Patel V."/>
            <person name="Velikkakam James G."/>
            <person name="Koornneef M."/>
            <person name="Ossowski S."/>
            <person name="Schneeberger K."/>
        </authorList>
    </citation>
    <scope>NUCLEOTIDE SEQUENCE [LARGE SCALE GENOMIC DNA]</scope>
    <source>
        <strain evidence="3">cv. Landsberg erecta</strain>
    </source>
</reference>
<dbReference type="GO" id="GO:0006629">
    <property type="term" value="P:lipid metabolic process"/>
    <property type="evidence" value="ECO:0007669"/>
    <property type="project" value="InterPro"/>
</dbReference>
<dbReference type="PANTHER" id="PTHR45642:SF135">
    <property type="entry name" value="GDSL ESTERASE_LIPASE EXL2"/>
    <property type="match status" value="1"/>
</dbReference>
<accession>A0A178WQ58</accession>
<dbReference type="PANTHER" id="PTHR45642">
    <property type="entry name" value="GDSL ESTERASE/LIPASE EXL3"/>
    <property type="match status" value="1"/>
</dbReference>
<evidence type="ECO:0000313" key="3">
    <source>
        <dbReference type="Proteomes" id="UP000078284"/>
    </source>
</evidence>
<proteinExistence type="predicted"/>
<name>A0A178WQ58_ARATH</name>
<dbReference type="AlphaFoldDB" id="A0A178WQ58"/>
<dbReference type="InterPro" id="IPR036514">
    <property type="entry name" value="SGNH_hydro_sf"/>
</dbReference>